<proteinExistence type="predicted"/>
<protein>
    <submittedName>
        <fullName evidence="2">Uncharacterized protein</fullName>
    </submittedName>
</protein>
<organism evidence="3">
    <name type="scientific">Aureococcus anophagefferens</name>
    <name type="common">Harmful bloom alga</name>
    <dbReference type="NCBI Taxonomy" id="44056"/>
    <lineage>
        <taxon>Eukaryota</taxon>
        <taxon>Sar</taxon>
        <taxon>Stramenopiles</taxon>
        <taxon>Ochrophyta</taxon>
        <taxon>Pelagophyceae</taxon>
        <taxon>Pelagomonadales</taxon>
        <taxon>Pelagomonadaceae</taxon>
        <taxon>Aureococcus</taxon>
    </lineage>
</organism>
<feature type="compositionally biased region" description="Low complexity" evidence="1">
    <location>
        <begin position="59"/>
        <end position="68"/>
    </location>
</feature>
<name>F0YT47_AURAN</name>
<dbReference type="RefSeq" id="XP_009043589.1">
    <property type="nucleotide sequence ID" value="XM_009045341.1"/>
</dbReference>
<sequence length="293" mass="31760">SIPKAQFPKFDKLRETAVEAFGHDVKLFRPADRDDGDDPWLPIIRLIQQKQRSAAPETDPGAPRGPDAAAPPPFEPPKNTEVDDDLGWYACLKAWDERTRARHVLKATEFSDKYAETVGCYGSVHVPDRAAKESEIPNFKGSDLGHFPLVPDAEIVKCLDATWEFAHQVDNLPGVTDKLLRKLAVLAKVYVSDDVLVAGIRAAWKLLELRTPSKIAERLVEMGLVMSLLTLLRRGLPDAARDGGTVAARERWNSIVARPAASKAGAGDGKARRASVSGASESGSAVAERGAAP</sequence>
<reference evidence="2" key="1">
    <citation type="journal article" date="2011" name="Proc. Natl. Acad. Sci. U.S.A.">
        <title>Niche of harmful alga Aureococcus anophagefferens revealed through ecogenomics.</title>
        <authorList>
            <person name="Gobler C.J."/>
            <person name="Berry D.L."/>
            <person name="Dyhrman S.T."/>
            <person name="Wilhelm S.W."/>
            <person name="Salamov A."/>
            <person name="Lobanov A.V."/>
            <person name="Zhang Y."/>
            <person name="Collier J.L."/>
            <person name="Wurch L.L."/>
            <person name="Kustka A.B."/>
            <person name="Dill B.D."/>
            <person name="Shah M."/>
            <person name="VerBerkmoes N.C."/>
            <person name="Kuo A."/>
            <person name="Terry A."/>
            <person name="Pangilinan J."/>
            <person name="Lindquist E.A."/>
            <person name="Lucas S."/>
            <person name="Paulsen I.T."/>
            <person name="Hattenrath-Lehmann T.K."/>
            <person name="Talmage S.C."/>
            <person name="Walker E.A."/>
            <person name="Koch F."/>
            <person name="Burson A.M."/>
            <person name="Marcoval M.A."/>
            <person name="Tang Y.Z."/>
            <person name="Lecleir G.R."/>
            <person name="Coyne K.J."/>
            <person name="Berg G.M."/>
            <person name="Bertrand E.M."/>
            <person name="Saito M.A."/>
            <person name="Gladyshev V.N."/>
            <person name="Grigoriev I.V."/>
        </authorList>
    </citation>
    <scope>NUCLEOTIDE SEQUENCE [LARGE SCALE GENOMIC DNA]</scope>
    <source>
        <strain evidence="2">CCMP1984</strain>
    </source>
</reference>
<feature type="non-terminal residue" evidence="2">
    <location>
        <position position="1"/>
    </location>
</feature>
<gene>
    <name evidence="2" type="ORF">AURANDRAFT_69569</name>
</gene>
<dbReference type="AlphaFoldDB" id="F0YT47"/>
<evidence type="ECO:0000313" key="3">
    <source>
        <dbReference type="Proteomes" id="UP000002729"/>
    </source>
</evidence>
<dbReference type="InParanoid" id="F0YT47"/>
<evidence type="ECO:0000256" key="1">
    <source>
        <dbReference type="SAM" id="MobiDB-lite"/>
    </source>
</evidence>
<feature type="region of interest" description="Disordered" evidence="1">
    <location>
        <begin position="259"/>
        <end position="293"/>
    </location>
</feature>
<dbReference type="EMBL" id="GL834283">
    <property type="protein sequence ID" value="EGB01712.1"/>
    <property type="molecule type" value="Genomic_DNA"/>
</dbReference>
<feature type="region of interest" description="Disordered" evidence="1">
    <location>
        <begin position="48"/>
        <end position="82"/>
    </location>
</feature>
<dbReference type="KEGG" id="aaf:AURANDRAFT_69569"/>
<dbReference type="GeneID" id="20227623"/>
<accession>F0YT47</accession>
<feature type="non-terminal residue" evidence="2">
    <location>
        <position position="293"/>
    </location>
</feature>
<evidence type="ECO:0000313" key="2">
    <source>
        <dbReference type="EMBL" id="EGB01712.1"/>
    </source>
</evidence>
<feature type="compositionally biased region" description="Low complexity" evidence="1">
    <location>
        <begin position="274"/>
        <end position="293"/>
    </location>
</feature>
<keyword evidence="3" id="KW-1185">Reference proteome</keyword>
<dbReference type="Proteomes" id="UP000002729">
    <property type="component" value="Unassembled WGS sequence"/>
</dbReference>